<dbReference type="HOGENOM" id="CLU_2029213_0_0_1"/>
<dbReference type="KEGG" id="hro:HELRODRAFT_180046"/>
<proteinExistence type="predicted"/>
<reference evidence="3" key="1">
    <citation type="submission" date="2012-12" db="EMBL/GenBank/DDBJ databases">
        <authorList>
            <person name="Hellsten U."/>
            <person name="Grimwood J."/>
            <person name="Chapman J.A."/>
            <person name="Shapiro H."/>
            <person name="Aerts A."/>
            <person name="Otillar R.P."/>
            <person name="Terry A.Y."/>
            <person name="Boore J.L."/>
            <person name="Simakov O."/>
            <person name="Marletaz F."/>
            <person name="Cho S.-J."/>
            <person name="Edsinger-Gonzales E."/>
            <person name="Havlak P."/>
            <person name="Kuo D.-H."/>
            <person name="Larsson T."/>
            <person name="Lv J."/>
            <person name="Arendt D."/>
            <person name="Savage R."/>
            <person name="Osoegawa K."/>
            <person name="de Jong P."/>
            <person name="Lindberg D.R."/>
            <person name="Seaver E.C."/>
            <person name="Weisblat D.A."/>
            <person name="Putnam N.H."/>
            <person name="Grigoriev I.V."/>
            <person name="Rokhsar D.S."/>
        </authorList>
    </citation>
    <scope>NUCLEOTIDE SEQUENCE</scope>
</reference>
<dbReference type="InParanoid" id="T1FFE1"/>
<dbReference type="EnsemblMetazoa" id="HelroT180046">
    <property type="protein sequence ID" value="HelroP180046"/>
    <property type="gene ID" value="HelroG180046"/>
</dbReference>
<reference evidence="2" key="3">
    <citation type="submission" date="2015-06" db="UniProtKB">
        <authorList>
            <consortium name="EnsemblMetazoa"/>
        </authorList>
    </citation>
    <scope>IDENTIFICATION</scope>
</reference>
<evidence type="ECO:0000313" key="3">
    <source>
        <dbReference type="Proteomes" id="UP000015101"/>
    </source>
</evidence>
<gene>
    <name evidence="2" type="primary">20207540</name>
    <name evidence="1" type="ORF">HELRODRAFT_180046</name>
</gene>
<evidence type="ECO:0000313" key="2">
    <source>
        <dbReference type="EnsemblMetazoa" id="HelroP180046"/>
    </source>
</evidence>
<dbReference type="GeneID" id="20207540"/>
<dbReference type="CTD" id="20207540"/>
<reference evidence="1 3" key="2">
    <citation type="journal article" date="2013" name="Nature">
        <title>Insights into bilaterian evolution from three spiralian genomes.</title>
        <authorList>
            <person name="Simakov O."/>
            <person name="Marletaz F."/>
            <person name="Cho S.J."/>
            <person name="Edsinger-Gonzales E."/>
            <person name="Havlak P."/>
            <person name="Hellsten U."/>
            <person name="Kuo D.H."/>
            <person name="Larsson T."/>
            <person name="Lv J."/>
            <person name="Arendt D."/>
            <person name="Savage R."/>
            <person name="Osoegawa K."/>
            <person name="de Jong P."/>
            <person name="Grimwood J."/>
            <person name="Chapman J.A."/>
            <person name="Shapiro H."/>
            <person name="Aerts A."/>
            <person name="Otillar R.P."/>
            <person name="Terry A.Y."/>
            <person name="Boore J.L."/>
            <person name="Grigoriev I.V."/>
            <person name="Lindberg D.R."/>
            <person name="Seaver E.C."/>
            <person name="Weisblat D.A."/>
            <person name="Putnam N.H."/>
            <person name="Rokhsar D.S."/>
        </authorList>
    </citation>
    <scope>NUCLEOTIDE SEQUENCE</scope>
</reference>
<sequence>MSLLSDAGQQHVPVVDLGKRLWSLPFLATQHFNVKNSAERHLKGFGKCPKLACPANNCPISGRVVDSNKCETCTCKDPCAELNCPEETPNCYDYFDKAKGVTTYQCEPAQMVAECDDRYLKW</sequence>
<evidence type="ECO:0008006" key="4">
    <source>
        <dbReference type="Google" id="ProtNLM"/>
    </source>
</evidence>
<dbReference type="EMBL" id="KB097558">
    <property type="protein sequence ID" value="ESN94939.1"/>
    <property type="molecule type" value="Genomic_DNA"/>
</dbReference>
<protein>
    <recommendedName>
        <fullName evidence="4">Antistasin-like domain-containing protein</fullName>
    </recommendedName>
</protein>
<dbReference type="OrthoDB" id="406800at2759"/>
<dbReference type="RefSeq" id="XP_009027057.1">
    <property type="nucleotide sequence ID" value="XM_009028809.1"/>
</dbReference>
<dbReference type="AlphaFoldDB" id="T1FFE1"/>
<dbReference type="EMBL" id="AMQM01007077">
    <property type="status" value="NOT_ANNOTATED_CDS"/>
    <property type="molecule type" value="Genomic_DNA"/>
</dbReference>
<accession>T1FFE1</accession>
<organism evidence="2 3">
    <name type="scientific">Helobdella robusta</name>
    <name type="common">Californian leech</name>
    <dbReference type="NCBI Taxonomy" id="6412"/>
    <lineage>
        <taxon>Eukaryota</taxon>
        <taxon>Metazoa</taxon>
        <taxon>Spiralia</taxon>
        <taxon>Lophotrochozoa</taxon>
        <taxon>Annelida</taxon>
        <taxon>Clitellata</taxon>
        <taxon>Hirudinea</taxon>
        <taxon>Rhynchobdellida</taxon>
        <taxon>Glossiphoniidae</taxon>
        <taxon>Helobdella</taxon>
    </lineage>
</organism>
<dbReference type="Proteomes" id="UP000015101">
    <property type="component" value="Unassembled WGS sequence"/>
</dbReference>
<keyword evidence="3" id="KW-1185">Reference proteome</keyword>
<name>T1FFE1_HELRO</name>
<evidence type="ECO:0000313" key="1">
    <source>
        <dbReference type="EMBL" id="ESN94939.1"/>
    </source>
</evidence>